<dbReference type="RefSeq" id="WP_338605622.1">
    <property type="nucleotide sequence ID" value="NZ_AP028679.1"/>
</dbReference>
<dbReference type="InterPro" id="IPR011744">
    <property type="entry name" value="ATPase_gene1"/>
</dbReference>
<keyword evidence="3" id="KW-1185">Reference proteome</keyword>
<protein>
    <submittedName>
        <fullName evidence="2">F0F1 ATP synthase subunit</fullName>
    </submittedName>
</protein>
<reference evidence="3" key="1">
    <citation type="journal article" date="2023" name="Arch. Microbiol.">
        <title>Desulfoferula mesophilus gen. nov. sp. nov., a mesophilic sulfate-reducing bacterium isolated from a brackish lake sediment.</title>
        <authorList>
            <person name="Watanabe T."/>
            <person name="Yabe T."/>
            <person name="Tsuji J.M."/>
            <person name="Fukui M."/>
        </authorList>
    </citation>
    <scope>NUCLEOTIDE SEQUENCE [LARGE SCALE GENOMIC DNA]</scope>
    <source>
        <strain evidence="3">12FAK</strain>
    </source>
</reference>
<accession>A0AAU9EF74</accession>
<dbReference type="Proteomes" id="UP001366166">
    <property type="component" value="Chromosome"/>
</dbReference>
<dbReference type="InterPro" id="IPR032820">
    <property type="entry name" value="ATPase_put"/>
</dbReference>
<feature type="transmembrane region" description="Helical" evidence="1">
    <location>
        <begin position="34"/>
        <end position="62"/>
    </location>
</feature>
<dbReference type="EMBL" id="AP028679">
    <property type="protein sequence ID" value="BEQ13889.1"/>
    <property type="molecule type" value="Genomic_DNA"/>
</dbReference>
<keyword evidence="1" id="KW-1133">Transmembrane helix</keyword>
<sequence length="100" mass="11243">MRPPTPDKQDQRFGREVDVKEQRKIKAREQQRSVWFGLGMFGMVGWAVAIPTVAAVALGVWLDKSYPGPPSWTLTLLVVGVAVGCLNAWFWIKRESKEDG</sequence>
<dbReference type="AlphaFoldDB" id="A0AAU9EF74"/>
<organism evidence="2 3">
    <name type="scientific">Desulfoferula mesophila</name>
    <dbReference type="NCBI Taxonomy" id="3058419"/>
    <lineage>
        <taxon>Bacteria</taxon>
        <taxon>Pseudomonadati</taxon>
        <taxon>Thermodesulfobacteriota</taxon>
        <taxon>Desulfarculia</taxon>
        <taxon>Desulfarculales</taxon>
        <taxon>Desulfarculaceae</taxon>
        <taxon>Desulfoferula</taxon>
    </lineage>
</organism>
<feature type="transmembrane region" description="Helical" evidence="1">
    <location>
        <begin position="74"/>
        <end position="92"/>
    </location>
</feature>
<name>A0AAU9EF74_9BACT</name>
<keyword evidence="1" id="KW-0472">Membrane</keyword>
<keyword evidence="1" id="KW-0812">Transmembrane</keyword>
<proteinExistence type="predicted"/>
<dbReference type="NCBIfam" id="TIGR02230">
    <property type="entry name" value="ATPase_gene1"/>
    <property type="match status" value="1"/>
</dbReference>
<evidence type="ECO:0000313" key="2">
    <source>
        <dbReference type="EMBL" id="BEQ13889.1"/>
    </source>
</evidence>
<evidence type="ECO:0000313" key="3">
    <source>
        <dbReference type="Proteomes" id="UP001366166"/>
    </source>
</evidence>
<evidence type="ECO:0000256" key="1">
    <source>
        <dbReference type="SAM" id="Phobius"/>
    </source>
</evidence>
<dbReference type="Pfam" id="PF09527">
    <property type="entry name" value="ATPase_gene1"/>
    <property type="match status" value="1"/>
</dbReference>
<gene>
    <name evidence="2" type="ORF">FAK_09550</name>
</gene>
<dbReference type="KEGG" id="dmp:FAK_09550"/>